<organism evidence="4 5">
    <name type="scientific">Stereocaulon virgatum</name>
    <dbReference type="NCBI Taxonomy" id="373712"/>
    <lineage>
        <taxon>Eukaryota</taxon>
        <taxon>Fungi</taxon>
        <taxon>Dikarya</taxon>
        <taxon>Ascomycota</taxon>
        <taxon>Pezizomycotina</taxon>
        <taxon>Lecanoromycetes</taxon>
        <taxon>OSLEUM clade</taxon>
        <taxon>Lecanoromycetidae</taxon>
        <taxon>Lecanorales</taxon>
        <taxon>Lecanorineae</taxon>
        <taxon>Stereocaulaceae</taxon>
        <taxon>Stereocaulon</taxon>
    </lineage>
</organism>
<dbReference type="Proteomes" id="UP001590950">
    <property type="component" value="Unassembled WGS sequence"/>
</dbReference>
<dbReference type="EC" id="2.7.1.172" evidence="1"/>
<evidence type="ECO:0000256" key="2">
    <source>
        <dbReference type="ARBA" id="ARBA00048655"/>
    </source>
</evidence>
<keyword evidence="5" id="KW-1185">Reference proteome</keyword>
<evidence type="ECO:0000256" key="3">
    <source>
        <dbReference type="SAM" id="MobiDB-lite"/>
    </source>
</evidence>
<dbReference type="EMBL" id="JBEFKJ010000019">
    <property type="protein sequence ID" value="KAL2040919.1"/>
    <property type="molecule type" value="Genomic_DNA"/>
</dbReference>
<evidence type="ECO:0000313" key="5">
    <source>
        <dbReference type="Proteomes" id="UP001590950"/>
    </source>
</evidence>
<proteinExistence type="predicted"/>
<accession>A0ABR4A4T5</accession>
<dbReference type="Pfam" id="PF03881">
    <property type="entry name" value="Fructosamin_kin"/>
    <property type="match status" value="1"/>
</dbReference>
<comment type="catalytic activity">
    <reaction evidence="2">
        <text>N(6)-D-ribulosyl-L-lysyl-[protein] + ATP = N(6)-(3-O-phospho-D-ribulosyl)-L-lysyl-[protein] + ADP + H(+)</text>
        <dbReference type="Rhea" id="RHEA:48432"/>
        <dbReference type="Rhea" id="RHEA-COMP:12103"/>
        <dbReference type="Rhea" id="RHEA-COMP:12104"/>
        <dbReference type="ChEBI" id="CHEBI:15378"/>
        <dbReference type="ChEBI" id="CHEBI:30616"/>
        <dbReference type="ChEBI" id="CHEBI:90418"/>
        <dbReference type="ChEBI" id="CHEBI:90420"/>
        <dbReference type="ChEBI" id="CHEBI:456216"/>
        <dbReference type="EC" id="2.7.1.172"/>
    </reaction>
    <physiologicalReaction direction="left-to-right" evidence="2">
        <dbReference type="Rhea" id="RHEA:48433"/>
    </physiologicalReaction>
</comment>
<dbReference type="SUPFAM" id="SSF56112">
    <property type="entry name" value="Protein kinase-like (PK-like)"/>
    <property type="match status" value="1"/>
</dbReference>
<comment type="caution">
    <text evidence="4">The sequence shown here is derived from an EMBL/GenBank/DDBJ whole genome shotgun (WGS) entry which is preliminary data.</text>
</comment>
<name>A0ABR4A4T5_9LECA</name>
<evidence type="ECO:0000313" key="4">
    <source>
        <dbReference type="EMBL" id="KAL2040919.1"/>
    </source>
</evidence>
<evidence type="ECO:0000256" key="1">
    <source>
        <dbReference type="ARBA" id="ARBA00011961"/>
    </source>
</evidence>
<protein>
    <recommendedName>
        <fullName evidence="1">protein-ribulosamine 3-kinase</fullName>
        <ecNumber evidence="1">2.7.1.172</ecNumber>
    </recommendedName>
</protein>
<dbReference type="PANTHER" id="PTHR12149:SF8">
    <property type="entry name" value="PROTEIN-RIBULOSAMINE 3-KINASE"/>
    <property type="match status" value="1"/>
</dbReference>
<dbReference type="PANTHER" id="PTHR12149">
    <property type="entry name" value="FRUCTOSAMINE 3 KINASE-RELATED PROTEIN"/>
    <property type="match status" value="1"/>
</dbReference>
<dbReference type="Gene3D" id="3.90.1200.10">
    <property type="match status" value="1"/>
</dbReference>
<sequence>MLNAFSTSNKNVTAYISDISIGEAQHKKTPSEPIPVTSLDQTFSVNESVIASFPFPGTKVVEAINYGRSLWGTTAKIFAQLPSGGIEIYFLKAITLGATGRYMCEGEYESLKAIHNVSPEFVPKPYAWGSYGHIDPATYFLLTEFRNIGEQPAEPAKLATRLANLHQKSVSPTGKFGFHVPTCHAKVAQAVDVWEDSWCTLFARHLRHILELAKPVFDWPEFDVVCRLILETVVPRLLQPLQSEGRVLKPCLLHGDCWDENTALDFATGQPFVFDACSFYGHNEYDVGNWRAPRHILSSKVYMKDYKRKFPVSQPEEDWDARNLLYSLTFNICHTLYIPGPAPRHMVYDDMTTLCRMFCADELKRDLKSIGSVGSEEEGASHENTDAEEKEEEEEMQNERTATAKFLRLK</sequence>
<reference evidence="4 5" key="1">
    <citation type="submission" date="2024-09" db="EMBL/GenBank/DDBJ databases">
        <title>Rethinking Asexuality: The Enigmatic Case of Functional Sexual Genes in Lepraria (Stereocaulaceae).</title>
        <authorList>
            <person name="Doellman M."/>
            <person name="Sun Y."/>
            <person name="Barcenas-Pena A."/>
            <person name="Lumbsch H.T."/>
            <person name="Grewe F."/>
        </authorList>
    </citation>
    <scope>NUCLEOTIDE SEQUENCE [LARGE SCALE GENOMIC DNA]</scope>
    <source>
        <strain evidence="4 5">Mercado 3170</strain>
    </source>
</reference>
<dbReference type="InterPro" id="IPR011009">
    <property type="entry name" value="Kinase-like_dom_sf"/>
</dbReference>
<dbReference type="InterPro" id="IPR016477">
    <property type="entry name" value="Fructo-/Ketosamine-3-kinase"/>
</dbReference>
<gene>
    <name evidence="4" type="ORF">N7G274_006377</name>
</gene>
<feature type="region of interest" description="Disordered" evidence="3">
    <location>
        <begin position="370"/>
        <end position="410"/>
    </location>
</feature>